<reference evidence="1 2" key="2">
    <citation type="submission" date="2017-10" db="EMBL/GenBank/DDBJ databases">
        <title>Extensive intraspecific genome diversity in a model arbuscular mycorrhizal fungus.</title>
        <authorList>
            <person name="Chen E.C.H."/>
            <person name="Morin E."/>
            <person name="Baudet D."/>
            <person name="Noel J."/>
            <person name="Ndikumana S."/>
            <person name="Charron P."/>
            <person name="St-Onge C."/>
            <person name="Giorgi J."/>
            <person name="Grigoriev I.V."/>
            <person name="Roux C."/>
            <person name="Martin F.M."/>
            <person name="Corradi N."/>
        </authorList>
    </citation>
    <scope>NUCLEOTIDE SEQUENCE [LARGE SCALE GENOMIC DNA]</scope>
    <source>
        <strain evidence="1 2">C2</strain>
    </source>
</reference>
<dbReference type="VEuPathDB" id="FungiDB:RhiirA1_480589"/>
<dbReference type="AlphaFoldDB" id="A0A2N1M8X6"/>
<dbReference type="EMBL" id="LLXL01003848">
    <property type="protein sequence ID" value="PKK58090.1"/>
    <property type="molecule type" value="Genomic_DNA"/>
</dbReference>
<protein>
    <submittedName>
        <fullName evidence="1">Uncharacterized protein</fullName>
    </submittedName>
</protein>
<organism evidence="1 2">
    <name type="scientific">Rhizophagus irregularis</name>
    <dbReference type="NCBI Taxonomy" id="588596"/>
    <lineage>
        <taxon>Eukaryota</taxon>
        <taxon>Fungi</taxon>
        <taxon>Fungi incertae sedis</taxon>
        <taxon>Mucoromycota</taxon>
        <taxon>Glomeromycotina</taxon>
        <taxon>Glomeromycetes</taxon>
        <taxon>Glomerales</taxon>
        <taxon>Glomeraceae</taxon>
        <taxon>Rhizophagus</taxon>
    </lineage>
</organism>
<name>A0A2N1M8X6_9GLOM</name>
<proteinExistence type="predicted"/>
<sequence length="127" mass="14894">MSTKVTTPKTRRKPKANDFKSILERFLKKYNLSTKSSPEQLSKHNKEFDASLQGWVAHKCVKDLLTQRKYSKEKIEALLPDKRKEKLTIEKRAEYCAKASNKWVIFRHNMKLELKNNDRKEVIASAS</sequence>
<evidence type="ECO:0000313" key="2">
    <source>
        <dbReference type="Proteomes" id="UP000233469"/>
    </source>
</evidence>
<reference evidence="1 2" key="1">
    <citation type="submission" date="2016-04" db="EMBL/GenBank/DDBJ databases">
        <title>Genome analyses suggest a sexual origin of heterokaryosis in a supposedly ancient asexual fungus.</title>
        <authorList>
            <person name="Ropars J."/>
            <person name="Sedzielewska K."/>
            <person name="Noel J."/>
            <person name="Charron P."/>
            <person name="Farinelli L."/>
            <person name="Marton T."/>
            <person name="Kruger M."/>
            <person name="Pelin A."/>
            <person name="Brachmann A."/>
            <person name="Corradi N."/>
        </authorList>
    </citation>
    <scope>NUCLEOTIDE SEQUENCE [LARGE SCALE GENOMIC DNA]</scope>
    <source>
        <strain evidence="1 2">C2</strain>
    </source>
</reference>
<comment type="caution">
    <text evidence="1">The sequence shown here is derived from an EMBL/GenBank/DDBJ whole genome shotgun (WGS) entry which is preliminary data.</text>
</comment>
<accession>A0A2N1M8X6</accession>
<dbReference type="VEuPathDB" id="FungiDB:FUN_016896"/>
<dbReference type="Proteomes" id="UP000233469">
    <property type="component" value="Unassembled WGS sequence"/>
</dbReference>
<gene>
    <name evidence="1" type="ORF">RhiirC2_796878</name>
</gene>
<evidence type="ECO:0000313" key="1">
    <source>
        <dbReference type="EMBL" id="PKK58090.1"/>
    </source>
</evidence>